<dbReference type="Proteomes" id="UP000195221">
    <property type="component" value="Unassembled WGS sequence"/>
</dbReference>
<sequence>MARPAADASPSRDQMTLSLTGVRIGLSGVHAERIVRFLLGQLGGGQC</sequence>
<reference evidence="1 2" key="1">
    <citation type="submission" date="2017-03" db="EMBL/GenBank/DDBJ databases">
        <title>Genome analysis of strain PAMC 26577.</title>
        <authorList>
            <person name="Oh H.-M."/>
            <person name="Yang J.-A."/>
        </authorList>
    </citation>
    <scope>NUCLEOTIDE SEQUENCE [LARGE SCALE GENOMIC DNA]</scope>
    <source>
        <strain evidence="1 2">PAMC 26577</strain>
    </source>
</reference>
<dbReference type="AlphaFoldDB" id="A0A242M570"/>
<comment type="caution">
    <text evidence="1">The sequence shown here is derived from an EMBL/GenBank/DDBJ whole genome shotgun (WGS) entry which is preliminary data.</text>
</comment>
<gene>
    <name evidence="1" type="ORF">PAMC26577_37775</name>
</gene>
<evidence type="ECO:0000313" key="2">
    <source>
        <dbReference type="Proteomes" id="UP000195221"/>
    </source>
</evidence>
<protein>
    <submittedName>
        <fullName evidence="1">Uncharacterized protein</fullName>
    </submittedName>
</protein>
<dbReference type="RefSeq" id="WP_236873580.1">
    <property type="nucleotide sequence ID" value="NZ_NBTZ01000161.1"/>
</dbReference>
<proteinExistence type="predicted"/>
<name>A0A242M570_CABSO</name>
<organism evidence="1 2">
    <name type="scientific">Caballeronia sordidicola</name>
    <name type="common">Burkholderia sordidicola</name>
    <dbReference type="NCBI Taxonomy" id="196367"/>
    <lineage>
        <taxon>Bacteria</taxon>
        <taxon>Pseudomonadati</taxon>
        <taxon>Pseudomonadota</taxon>
        <taxon>Betaproteobacteria</taxon>
        <taxon>Burkholderiales</taxon>
        <taxon>Burkholderiaceae</taxon>
        <taxon>Caballeronia</taxon>
    </lineage>
</organism>
<evidence type="ECO:0000313" key="1">
    <source>
        <dbReference type="EMBL" id="OTP66338.1"/>
    </source>
</evidence>
<dbReference type="EMBL" id="NBTZ01000161">
    <property type="protein sequence ID" value="OTP66338.1"/>
    <property type="molecule type" value="Genomic_DNA"/>
</dbReference>
<accession>A0A242M570</accession>